<dbReference type="PROSITE" id="PS00300">
    <property type="entry name" value="SRP54"/>
    <property type="match status" value="1"/>
</dbReference>
<dbReference type="InterPro" id="IPR036225">
    <property type="entry name" value="SRP/SRP_N"/>
</dbReference>
<dbReference type="EMBL" id="JACMHY010000009">
    <property type="protein sequence ID" value="MBC2867593.1"/>
    <property type="molecule type" value="Genomic_DNA"/>
</dbReference>
<feature type="binding site" evidence="9">
    <location>
        <begin position="354"/>
        <end position="357"/>
    </location>
    <ligand>
        <name>GTP</name>
        <dbReference type="ChEBI" id="CHEBI:37565"/>
    </ligand>
</feature>
<dbReference type="SUPFAM" id="SSF52540">
    <property type="entry name" value="P-loop containing nucleoside triphosphate hydrolases"/>
    <property type="match status" value="1"/>
</dbReference>
<dbReference type="GO" id="GO:0005525">
    <property type="term" value="F:GTP binding"/>
    <property type="evidence" value="ECO:0007669"/>
    <property type="project" value="UniProtKB-UniRule"/>
</dbReference>
<dbReference type="HAMAP" id="MF_00920">
    <property type="entry name" value="FtsY"/>
    <property type="match status" value="1"/>
</dbReference>
<sequence>METIILAVVIAVVVLGALGGLVVGSRRRKPLPPPPPGPPDITAPEAEPHVGEEAETPREEPRRTIEEVDLPEASAPTTVEEPPVVEELPVPPIEVPEPTAGRLVRLRARLSRSQNALGKGLLTLLSREHLDEDTWEEIEDTLLTADVGVQPTQELVERLRERVRVLGTRTPEELRGLLREELLTLVGPDMDRTVKTEPATSKPGIVMVVGVNGTGKTTTTGKLARVLVADGRSVVLGAADTFRAAAADQLQTWGERVGAYTVRGPEGGDPASVAFDAVKEGKEMGADVVLIDTAGRLHTKTGLMDELGKVKRVVEKHAPLDEVLLVLDATTGQNGLVQARVFAEVVDITGIVLTKLDGTAKGGIVVAVQRELGVPVKLIGLGEGADDLAPFEPEAFVDALIGD</sequence>
<name>A0A7X1LS07_9ACTN</name>
<evidence type="ECO:0000256" key="9">
    <source>
        <dbReference type="HAMAP-Rule" id="MF_00920"/>
    </source>
</evidence>
<dbReference type="PANTHER" id="PTHR43134">
    <property type="entry name" value="SIGNAL RECOGNITION PARTICLE RECEPTOR SUBUNIT ALPHA"/>
    <property type="match status" value="1"/>
</dbReference>
<dbReference type="GO" id="GO:0005047">
    <property type="term" value="F:signal recognition particle binding"/>
    <property type="evidence" value="ECO:0007669"/>
    <property type="project" value="TreeGrafter"/>
</dbReference>
<feature type="compositionally biased region" description="Low complexity" evidence="10">
    <location>
        <begin position="76"/>
        <end position="88"/>
    </location>
</feature>
<dbReference type="Gene3D" id="1.20.120.140">
    <property type="entry name" value="Signal recognition particle SRP54, nucleotide-binding domain"/>
    <property type="match status" value="1"/>
</dbReference>
<evidence type="ECO:0000256" key="7">
    <source>
        <dbReference type="ARBA" id="ARBA00023170"/>
    </source>
</evidence>
<dbReference type="InterPro" id="IPR004390">
    <property type="entry name" value="SR_rcpt_FtsY"/>
</dbReference>
<keyword evidence="13" id="KW-1185">Reference proteome</keyword>
<keyword evidence="2 9" id="KW-0963">Cytoplasm</keyword>
<evidence type="ECO:0000256" key="1">
    <source>
        <dbReference type="ARBA" id="ARBA00022475"/>
    </source>
</evidence>
<keyword evidence="4 9" id="KW-0378">Hydrolase</keyword>
<evidence type="ECO:0000259" key="11">
    <source>
        <dbReference type="PROSITE" id="PS00300"/>
    </source>
</evidence>
<dbReference type="RefSeq" id="WP_159670106.1">
    <property type="nucleotide sequence ID" value="NZ_JACMHY010000009.1"/>
</dbReference>
<keyword evidence="1 9" id="KW-1003">Cell membrane</keyword>
<keyword evidence="5 9" id="KW-0342">GTP-binding</keyword>
<protein>
    <recommendedName>
        <fullName evidence="9">Signal recognition particle receptor FtsY</fullName>
        <shortName evidence="9">SRP receptor</shortName>
        <ecNumber evidence="9">3.6.5.4</ecNumber>
    </recommendedName>
</protein>
<dbReference type="InterPro" id="IPR003593">
    <property type="entry name" value="AAA+_ATPase"/>
</dbReference>
<feature type="domain" description="SRP54-type proteins GTP-binding" evidence="11">
    <location>
        <begin position="375"/>
        <end position="388"/>
    </location>
</feature>
<dbReference type="Gene3D" id="3.40.50.300">
    <property type="entry name" value="P-loop containing nucleotide triphosphate hydrolases"/>
    <property type="match status" value="1"/>
</dbReference>
<dbReference type="Proteomes" id="UP000517694">
    <property type="component" value="Unassembled WGS sequence"/>
</dbReference>
<dbReference type="InterPro" id="IPR027417">
    <property type="entry name" value="P-loop_NTPase"/>
</dbReference>
<evidence type="ECO:0000256" key="8">
    <source>
        <dbReference type="ARBA" id="ARBA00048027"/>
    </source>
</evidence>
<evidence type="ECO:0000313" key="13">
    <source>
        <dbReference type="Proteomes" id="UP000517694"/>
    </source>
</evidence>
<evidence type="ECO:0000256" key="5">
    <source>
        <dbReference type="ARBA" id="ARBA00023134"/>
    </source>
</evidence>
<evidence type="ECO:0000256" key="10">
    <source>
        <dbReference type="SAM" id="MobiDB-lite"/>
    </source>
</evidence>
<dbReference type="FunFam" id="1.20.120.140:FF:000002">
    <property type="entry name" value="Signal recognition particle receptor FtsY"/>
    <property type="match status" value="1"/>
</dbReference>
<dbReference type="SMART" id="SM00962">
    <property type="entry name" value="SRP54"/>
    <property type="match status" value="1"/>
</dbReference>
<dbReference type="SMART" id="SM00382">
    <property type="entry name" value="AAA"/>
    <property type="match status" value="1"/>
</dbReference>
<dbReference type="SMART" id="SM00963">
    <property type="entry name" value="SRP54_N"/>
    <property type="match status" value="1"/>
</dbReference>
<dbReference type="InterPro" id="IPR042101">
    <property type="entry name" value="SRP54_N_sf"/>
</dbReference>
<evidence type="ECO:0000256" key="6">
    <source>
        <dbReference type="ARBA" id="ARBA00023136"/>
    </source>
</evidence>
<feature type="binding site" evidence="9">
    <location>
        <begin position="292"/>
        <end position="296"/>
    </location>
    <ligand>
        <name>GTP</name>
        <dbReference type="ChEBI" id="CHEBI:37565"/>
    </ligand>
</feature>
<dbReference type="Pfam" id="PF02881">
    <property type="entry name" value="SRP54_N"/>
    <property type="match status" value="1"/>
</dbReference>
<dbReference type="EC" id="3.6.5.4" evidence="9"/>
<feature type="compositionally biased region" description="Basic and acidic residues" evidence="10">
    <location>
        <begin position="46"/>
        <end position="66"/>
    </location>
</feature>
<dbReference type="OrthoDB" id="9804720at2"/>
<comment type="function">
    <text evidence="9">Involved in targeting and insertion of nascent membrane proteins into the cytoplasmic membrane. Acts as a receptor for the complex formed by the signal recognition particle (SRP) and the ribosome-nascent chain (RNC).</text>
</comment>
<proteinExistence type="inferred from homology"/>
<dbReference type="FunFam" id="3.40.50.300:FF:000053">
    <property type="entry name" value="Signal recognition particle receptor FtsY"/>
    <property type="match status" value="1"/>
</dbReference>
<organism evidence="12 13">
    <name type="scientific">Streptomyces mexicanus</name>
    <dbReference type="NCBI Taxonomy" id="178566"/>
    <lineage>
        <taxon>Bacteria</taxon>
        <taxon>Bacillati</taxon>
        <taxon>Actinomycetota</taxon>
        <taxon>Actinomycetes</taxon>
        <taxon>Kitasatosporales</taxon>
        <taxon>Streptomycetaceae</taxon>
        <taxon>Streptomyces</taxon>
    </lineage>
</organism>
<evidence type="ECO:0000256" key="3">
    <source>
        <dbReference type="ARBA" id="ARBA00022741"/>
    </source>
</evidence>
<gene>
    <name evidence="9 12" type="primary">ftsY</name>
    <name evidence="12" type="ORF">H1R13_22295</name>
</gene>
<feature type="compositionally biased region" description="Pro residues" evidence="10">
    <location>
        <begin position="31"/>
        <end position="41"/>
    </location>
</feature>
<feature type="region of interest" description="Disordered" evidence="10">
    <location>
        <begin position="24"/>
        <end position="93"/>
    </location>
</feature>
<dbReference type="GO" id="GO:0006614">
    <property type="term" value="P:SRP-dependent cotranslational protein targeting to membrane"/>
    <property type="evidence" value="ECO:0007669"/>
    <property type="project" value="InterPro"/>
</dbReference>
<comment type="catalytic activity">
    <reaction evidence="8 9">
        <text>GTP + H2O = GDP + phosphate + H(+)</text>
        <dbReference type="Rhea" id="RHEA:19669"/>
        <dbReference type="ChEBI" id="CHEBI:15377"/>
        <dbReference type="ChEBI" id="CHEBI:15378"/>
        <dbReference type="ChEBI" id="CHEBI:37565"/>
        <dbReference type="ChEBI" id="CHEBI:43474"/>
        <dbReference type="ChEBI" id="CHEBI:58189"/>
        <dbReference type="EC" id="3.6.5.4"/>
    </reaction>
</comment>
<comment type="subunit">
    <text evidence="9">Part of the signal recognition particle protein translocation system, which is composed of SRP and FtsY.</text>
</comment>
<dbReference type="AlphaFoldDB" id="A0A7X1LS07"/>
<dbReference type="SUPFAM" id="SSF47364">
    <property type="entry name" value="Domain of the SRP/SRP receptor G-proteins"/>
    <property type="match status" value="1"/>
</dbReference>
<evidence type="ECO:0000256" key="2">
    <source>
        <dbReference type="ARBA" id="ARBA00022490"/>
    </source>
</evidence>
<dbReference type="Pfam" id="PF00448">
    <property type="entry name" value="SRP54"/>
    <property type="match status" value="1"/>
</dbReference>
<evidence type="ECO:0000256" key="4">
    <source>
        <dbReference type="ARBA" id="ARBA00022801"/>
    </source>
</evidence>
<keyword evidence="7 9" id="KW-0675">Receptor</keyword>
<comment type="similarity">
    <text evidence="9">Belongs to the GTP-binding SRP family. FtsY subfamily.</text>
</comment>
<dbReference type="GO" id="GO:0005737">
    <property type="term" value="C:cytoplasm"/>
    <property type="evidence" value="ECO:0007669"/>
    <property type="project" value="UniProtKB-SubCell"/>
</dbReference>
<evidence type="ECO:0000313" key="12">
    <source>
        <dbReference type="EMBL" id="MBC2867593.1"/>
    </source>
</evidence>
<dbReference type="GO" id="GO:0003924">
    <property type="term" value="F:GTPase activity"/>
    <property type="evidence" value="ECO:0007669"/>
    <property type="project" value="UniProtKB-UniRule"/>
</dbReference>
<keyword evidence="6 9" id="KW-0472">Membrane</keyword>
<feature type="binding site" evidence="9">
    <location>
        <begin position="210"/>
        <end position="217"/>
    </location>
    <ligand>
        <name>GTP</name>
        <dbReference type="ChEBI" id="CHEBI:37565"/>
    </ligand>
</feature>
<comment type="caution">
    <text evidence="12">The sequence shown here is derived from an EMBL/GenBank/DDBJ whole genome shotgun (WGS) entry which is preliminary data.</text>
</comment>
<dbReference type="GO" id="GO:0005886">
    <property type="term" value="C:plasma membrane"/>
    <property type="evidence" value="ECO:0007669"/>
    <property type="project" value="UniProtKB-SubCell"/>
</dbReference>
<dbReference type="InterPro" id="IPR000897">
    <property type="entry name" value="SRP54_GTPase_dom"/>
</dbReference>
<keyword evidence="3 9" id="KW-0547">Nucleotide-binding</keyword>
<comment type="subcellular location">
    <subcellularLocation>
        <location evidence="9">Cell membrane</location>
        <topology evidence="9">Peripheral membrane protein</topology>
        <orientation evidence="9">Cytoplasmic side</orientation>
    </subcellularLocation>
    <subcellularLocation>
        <location evidence="9">Cytoplasm</location>
    </subcellularLocation>
</comment>
<accession>A0A7X1LS07</accession>
<dbReference type="InterPro" id="IPR013822">
    <property type="entry name" value="Signal_recog_particl_SRP54_hlx"/>
</dbReference>
<reference evidence="12 13" key="1">
    <citation type="submission" date="2020-08" db="EMBL/GenBank/DDBJ databases">
        <title>Whole-Genome Sequence of French Clinical Streptomyces mexicanus Strain Q0842.</title>
        <authorList>
            <person name="Boxberger M."/>
            <person name="La Scola B."/>
        </authorList>
    </citation>
    <scope>NUCLEOTIDE SEQUENCE [LARGE SCALE GENOMIC DNA]</scope>
    <source>
        <strain evidence="12 13">Marseille-Q0842</strain>
    </source>
</reference>
<dbReference type="NCBIfam" id="TIGR00064">
    <property type="entry name" value="ftsY"/>
    <property type="match status" value="1"/>
</dbReference>
<dbReference type="PANTHER" id="PTHR43134:SF1">
    <property type="entry name" value="SIGNAL RECOGNITION PARTICLE RECEPTOR SUBUNIT ALPHA"/>
    <property type="match status" value="1"/>
</dbReference>